<reference evidence="1" key="1">
    <citation type="submission" date="2014-11" db="EMBL/GenBank/DDBJ databases">
        <authorList>
            <person name="Amaro Gonzalez C."/>
        </authorList>
    </citation>
    <scope>NUCLEOTIDE SEQUENCE</scope>
</reference>
<accession>A0A0E9V757</accession>
<evidence type="ECO:0000313" key="1">
    <source>
        <dbReference type="EMBL" id="JAH73826.1"/>
    </source>
</evidence>
<organism evidence="1">
    <name type="scientific">Anguilla anguilla</name>
    <name type="common">European freshwater eel</name>
    <name type="synonym">Muraena anguilla</name>
    <dbReference type="NCBI Taxonomy" id="7936"/>
    <lineage>
        <taxon>Eukaryota</taxon>
        <taxon>Metazoa</taxon>
        <taxon>Chordata</taxon>
        <taxon>Craniata</taxon>
        <taxon>Vertebrata</taxon>
        <taxon>Euteleostomi</taxon>
        <taxon>Actinopterygii</taxon>
        <taxon>Neopterygii</taxon>
        <taxon>Teleostei</taxon>
        <taxon>Anguilliformes</taxon>
        <taxon>Anguillidae</taxon>
        <taxon>Anguilla</taxon>
    </lineage>
</organism>
<dbReference type="AlphaFoldDB" id="A0A0E9V757"/>
<protein>
    <submittedName>
        <fullName evidence="1">Uncharacterized protein</fullName>
    </submittedName>
</protein>
<proteinExistence type="predicted"/>
<sequence length="23" mass="2632">MCPQLYSILQFKKAPTVHLTGKK</sequence>
<dbReference type="EMBL" id="GBXM01034751">
    <property type="protein sequence ID" value="JAH73826.1"/>
    <property type="molecule type" value="Transcribed_RNA"/>
</dbReference>
<reference evidence="1" key="2">
    <citation type="journal article" date="2015" name="Fish Shellfish Immunol.">
        <title>Early steps in the European eel (Anguilla anguilla)-Vibrio vulnificus interaction in the gills: Role of the RtxA13 toxin.</title>
        <authorList>
            <person name="Callol A."/>
            <person name="Pajuelo D."/>
            <person name="Ebbesson L."/>
            <person name="Teles M."/>
            <person name="MacKenzie S."/>
            <person name="Amaro C."/>
        </authorList>
    </citation>
    <scope>NUCLEOTIDE SEQUENCE</scope>
</reference>
<name>A0A0E9V757_ANGAN</name>